<dbReference type="SUPFAM" id="SSF51215">
    <property type="entry name" value="Regulatory protein AraC"/>
    <property type="match status" value="1"/>
</dbReference>
<dbReference type="Pfam" id="PF02311">
    <property type="entry name" value="AraC_binding"/>
    <property type="match status" value="1"/>
</dbReference>
<dbReference type="Proteomes" id="UP000316968">
    <property type="component" value="Chromosome"/>
</dbReference>
<evidence type="ECO:0000259" key="5">
    <source>
        <dbReference type="PROSITE" id="PS01124"/>
    </source>
</evidence>
<dbReference type="AlphaFoldDB" id="A0A4Y6UTW7"/>
<organism evidence="6 7">
    <name type="scientific">Saccharibacillus brassicae</name>
    <dbReference type="NCBI Taxonomy" id="2583377"/>
    <lineage>
        <taxon>Bacteria</taxon>
        <taxon>Bacillati</taxon>
        <taxon>Bacillota</taxon>
        <taxon>Bacilli</taxon>
        <taxon>Bacillales</taxon>
        <taxon>Paenibacillaceae</taxon>
        <taxon>Saccharibacillus</taxon>
    </lineage>
</organism>
<evidence type="ECO:0000256" key="4">
    <source>
        <dbReference type="ARBA" id="ARBA00023163"/>
    </source>
</evidence>
<dbReference type="GO" id="GO:0003700">
    <property type="term" value="F:DNA-binding transcription factor activity"/>
    <property type="evidence" value="ECO:0007669"/>
    <property type="project" value="InterPro"/>
</dbReference>
<evidence type="ECO:0000256" key="1">
    <source>
        <dbReference type="ARBA" id="ARBA00023015"/>
    </source>
</evidence>
<reference evidence="6 7" key="1">
    <citation type="submission" date="2019-06" db="EMBL/GenBank/DDBJ databases">
        <title>Saccharibacillus brassicae sp. nov., an endophytic bacterium isolated from Chinese cabbage seeds (Brassica pekinensis).</title>
        <authorList>
            <person name="Jiang L."/>
            <person name="Lee J."/>
            <person name="Kim S.W."/>
        </authorList>
    </citation>
    <scope>NUCLEOTIDE SEQUENCE [LARGE SCALE GENOMIC DNA]</scope>
    <source>
        <strain evidence="7">KCTC 43072 / ATSA2</strain>
    </source>
</reference>
<dbReference type="InterPro" id="IPR009057">
    <property type="entry name" value="Homeodomain-like_sf"/>
</dbReference>
<dbReference type="InterPro" id="IPR037923">
    <property type="entry name" value="HTH-like"/>
</dbReference>
<dbReference type="SMART" id="SM00342">
    <property type="entry name" value="HTH_ARAC"/>
    <property type="match status" value="1"/>
</dbReference>
<keyword evidence="3" id="KW-0010">Activator</keyword>
<dbReference type="SUPFAM" id="SSF46689">
    <property type="entry name" value="Homeodomain-like"/>
    <property type="match status" value="2"/>
</dbReference>
<keyword evidence="7" id="KW-1185">Reference proteome</keyword>
<dbReference type="CDD" id="cd06986">
    <property type="entry name" value="cupin_MmsR-like_N"/>
    <property type="match status" value="1"/>
</dbReference>
<accession>A0A4Y6UTW7</accession>
<keyword evidence="2" id="KW-0238">DNA-binding</keyword>
<evidence type="ECO:0000256" key="3">
    <source>
        <dbReference type="ARBA" id="ARBA00023159"/>
    </source>
</evidence>
<protein>
    <submittedName>
        <fullName evidence="6">AraC family transcriptional regulator</fullName>
    </submittedName>
</protein>
<dbReference type="InterPro" id="IPR003313">
    <property type="entry name" value="AraC-bd"/>
</dbReference>
<dbReference type="InterPro" id="IPR050204">
    <property type="entry name" value="AraC_XylS_family_regulators"/>
</dbReference>
<feature type="domain" description="HTH araC/xylS-type" evidence="5">
    <location>
        <begin position="190"/>
        <end position="289"/>
    </location>
</feature>
<sequence length="294" mass="32665">MTVTHPPAAQPPAFSYSVAPNPIYDDKGMLYVLFAGESQTLPEHKIGPKIYDYFLLHIVEEGRGVFVHDGQPYELEAGDAFLIRPGRLVSYAADPLHPWRYRWISFAGPLAEEAVHAAGLTPQHPVFRPAAVSDIPRLLSDTLESFRSRRAGAHLASLGYLYLILAAAEDVVRGDSALPAADTAGSLAVKQMIRYMTDQYAHPVSIEDMCQSLGYNRAYLSRLFKQDTGVAPVTYLLRLRIDKARGLLRERPDLSIQQIASSVGLTDPLYFSRQFQRLHGQSPTAYRESVLGRP</sequence>
<dbReference type="RefSeq" id="WP_141446404.1">
    <property type="nucleotide sequence ID" value="NZ_CP041217.1"/>
</dbReference>
<dbReference type="EMBL" id="CP041217">
    <property type="protein sequence ID" value="QDH20018.1"/>
    <property type="molecule type" value="Genomic_DNA"/>
</dbReference>
<dbReference type="OrthoDB" id="9813413at2"/>
<keyword evidence="1" id="KW-0805">Transcription regulation</keyword>
<dbReference type="PANTHER" id="PTHR46796">
    <property type="entry name" value="HTH-TYPE TRANSCRIPTIONAL ACTIVATOR RHAS-RELATED"/>
    <property type="match status" value="1"/>
</dbReference>
<dbReference type="GO" id="GO:0043565">
    <property type="term" value="F:sequence-specific DNA binding"/>
    <property type="evidence" value="ECO:0007669"/>
    <property type="project" value="InterPro"/>
</dbReference>
<name>A0A4Y6UTW7_SACBS</name>
<dbReference type="InterPro" id="IPR018062">
    <property type="entry name" value="HTH_AraC-typ_CS"/>
</dbReference>
<dbReference type="PROSITE" id="PS00041">
    <property type="entry name" value="HTH_ARAC_FAMILY_1"/>
    <property type="match status" value="1"/>
</dbReference>
<dbReference type="InterPro" id="IPR018060">
    <property type="entry name" value="HTH_AraC"/>
</dbReference>
<evidence type="ECO:0000313" key="6">
    <source>
        <dbReference type="EMBL" id="QDH20018.1"/>
    </source>
</evidence>
<dbReference type="PROSITE" id="PS01124">
    <property type="entry name" value="HTH_ARAC_FAMILY_2"/>
    <property type="match status" value="1"/>
</dbReference>
<keyword evidence="4" id="KW-0804">Transcription</keyword>
<dbReference type="KEGG" id="saca:FFV09_03565"/>
<evidence type="ECO:0000256" key="2">
    <source>
        <dbReference type="ARBA" id="ARBA00023125"/>
    </source>
</evidence>
<proteinExistence type="predicted"/>
<dbReference type="Pfam" id="PF12833">
    <property type="entry name" value="HTH_18"/>
    <property type="match status" value="1"/>
</dbReference>
<dbReference type="Gene3D" id="1.10.10.60">
    <property type="entry name" value="Homeodomain-like"/>
    <property type="match status" value="2"/>
</dbReference>
<evidence type="ECO:0000313" key="7">
    <source>
        <dbReference type="Proteomes" id="UP000316968"/>
    </source>
</evidence>
<gene>
    <name evidence="6" type="ORF">FFV09_03565</name>
</gene>
<dbReference type="Gene3D" id="2.60.120.280">
    <property type="entry name" value="Regulatory protein AraC"/>
    <property type="match status" value="1"/>
</dbReference>